<keyword evidence="3" id="KW-1185">Reference proteome</keyword>
<feature type="region of interest" description="Disordered" evidence="1">
    <location>
        <begin position="96"/>
        <end position="117"/>
    </location>
</feature>
<accession>A0ABR1YZY8</accession>
<proteinExistence type="predicted"/>
<protein>
    <recommendedName>
        <fullName evidence="4">Secreted protein</fullName>
    </recommendedName>
</protein>
<sequence>MEVVSVVSVVLVTAVRPMVQVQVAGAKSHRSDFPPCPCPRRRLLLVPSSALTRHRHHIANRLCSLQHAHDQPRHRPIATASLSAQVLDAAPVRLTTHHHRQPRHRARASTSTSTSQLPGTRNIYLAVPLGPITALSVQSRLSTVIVLTVLPTPSLLHHPCLATNMAASSKQTTQRQSRPCHGQRTFPCASAWLPVHTRPTGQEAKLFPFLRDGSYDAKSQALKRQLHCLFLFSMRQGPPSRTQALIF</sequence>
<feature type="compositionally biased region" description="Basic residues" evidence="1">
    <location>
        <begin position="96"/>
        <end position="107"/>
    </location>
</feature>
<dbReference type="EMBL" id="JBBWRZ010000002">
    <property type="protein sequence ID" value="KAK8244253.1"/>
    <property type="molecule type" value="Genomic_DNA"/>
</dbReference>
<evidence type="ECO:0000313" key="3">
    <source>
        <dbReference type="Proteomes" id="UP001492380"/>
    </source>
</evidence>
<reference evidence="2 3" key="1">
    <citation type="submission" date="2024-04" db="EMBL/GenBank/DDBJ databases">
        <title>Phyllosticta paracitricarpa is synonymous to the EU quarantine fungus P. citricarpa based on phylogenomic analyses.</title>
        <authorList>
            <consortium name="Lawrence Berkeley National Laboratory"/>
            <person name="Van Ingen-Buijs V.A."/>
            <person name="Van Westerhoven A.C."/>
            <person name="Haridas S."/>
            <person name="Skiadas P."/>
            <person name="Martin F."/>
            <person name="Groenewald J.Z."/>
            <person name="Crous P.W."/>
            <person name="Seidl M.F."/>
        </authorList>
    </citation>
    <scope>NUCLEOTIDE SEQUENCE [LARGE SCALE GENOMIC DNA]</scope>
    <source>
        <strain evidence="2 3">CBS 123374</strain>
    </source>
</reference>
<evidence type="ECO:0008006" key="4">
    <source>
        <dbReference type="Google" id="ProtNLM"/>
    </source>
</evidence>
<name>A0ABR1YZY8_9PEZI</name>
<evidence type="ECO:0000313" key="2">
    <source>
        <dbReference type="EMBL" id="KAK8244253.1"/>
    </source>
</evidence>
<organism evidence="2 3">
    <name type="scientific">Phyllosticta capitalensis</name>
    <dbReference type="NCBI Taxonomy" id="121624"/>
    <lineage>
        <taxon>Eukaryota</taxon>
        <taxon>Fungi</taxon>
        <taxon>Dikarya</taxon>
        <taxon>Ascomycota</taxon>
        <taxon>Pezizomycotina</taxon>
        <taxon>Dothideomycetes</taxon>
        <taxon>Dothideomycetes incertae sedis</taxon>
        <taxon>Botryosphaeriales</taxon>
        <taxon>Phyllostictaceae</taxon>
        <taxon>Phyllosticta</taxon>
    </lineage>
</organism>
<dbReference type="Proteomes" id="UP001492380">
    <property type="component" value="Unassembled WGS sequence"/>
</dbReference>
<comment type="caution">
    <text evidence="2">The sequence shown here is derived from an EMBL/GenBank/DDBJ whole genome shotgun (WGS) entry which is preliminary data.</text>
</comment>
<evidence type="ECO:0000256" key="1">
    <source>
        <dbReference type="SAM" id="MobiDB-lite"/>
    </source>
</evidence>
<gene>
    <name evidence="2" type="ORF">HDK90DRAFT_150233</name>
</gene>